<dbReference type="Proteomes" id="UP000233837">
    <property type="component" value="Unassembled WGS sequence"/>
</dbReference>
<proteinExistence type="predicted"/>
<reference evidence="1 2" key="1">
    <citation type="journal article" date="2016" name="Sci. Rep.">
        <title>The Dendrobium catenatum Lindl. genome sequence provides insights into polysaccharide synthase, floral development and adaptive evolution.</title>
        <authorList>
            <person name="Zhang G.Q."/>
            <person name="Xu Q."/>
            <person name="Bian C."/>
            <person name="Tsai W.C."/>
            <person name="Yeh C.M."/>
            <person name="Liu K.W."/>
            <person name="Yoshida K."/>
            <person name="Zhang L.S."/>
            <person name="Chang S.B."/>
            <person name="Chen F."/>
            <person name="Shi Y."/>
            <person name="Su Y.Y."/>
            <person name="Zhang Y.Q."/>
            <person name="Chen L.J."/>
            <person name="Yin Y."/>
            <person name="Lin M."/>
            <person name="Huang H."/>
            <person name="Deng H."/>
            <person name="Wang Z.W."/>
            <person name="Zhu S.L."/>
            <person name="Zhao X."/>
            <person name="Deng C."/>
            <person name="Niu S.C."/>
            <person name="Huang J."/>
            <person name="Wang M."/>
            <person name="Liu G.H."/>
            <person name="Yang H.J."/>
            <person name="Xiao X.J."/>
            <person name="Hsiao Y.Y."/>
            <person name="Wu W.L."/>
            <person name="Chen Y.Y."/>
            <person name="Mitsuda N."/>
            <person name="Ohme-Takagi M."/>
            <person name="Luo Y.B."/>
            <person name="Van de Peer Y."/>
            <person name="Liu Z.J."/>
        </authorList>
    </citation>
    <scope>NUCLEOTIDE SEQUENCE [LARGE SCALE GENOMIC DNA]</scope>
    <source>
        <tissue evidence="1">The whole plant</tissue>
    </source>
</reference>
<sequence>MSCMSHKALHIKKSIVSSNTGNYWVNTQTYSEPNENAPHHLLLDTEEYRAILSSVLLSTELSTARYSVLHCTELSTAQYYEYRTIVSKPLSSFAGTEEMLQLRLDLPHHLLQGNGTPYVLLHEDCSAFSDSKPLRKANGMDSLLAAKAEEHHHNRLLPLKLRRQV</sequence>
<protein>
    <submittedName>
        <fullName evidence="1">Uncharacterized protein</fullName>
    </submittedName>
</protein>
<evidence type="ECO:0000313" key="1">
    <source>
        <dbReference type="EMBL" id="PKU72542.1"/>
    </source>
</evidence>
<dbReference type="AlphaFoldDB" id="A0A2I0WA62"/>
<reference evidence="1 2" key="2">
    <citation type="journal article" date="2017" name="Nature">
        <title>The Apostasia genome and the evolution of orchids.</title>
        <authorList>
            <person name="Zhang G.Q."/>
            <person name="Liu K.W."/>
            <person name="Li Z."/>
            <person name="Lohaus R."/>
            <person name="Hsiao Y.Y."/>
            <person name="Niu S.C."/>
            <person name="Wang J.Y."/>
            <person name="Lin Y.C."/>
            <person name="Xu Q."/>
            <person name="Chen L.J."/>
            <person name="Yoshida K."/>
            <person name="Fujiwara S."/>
            <person name="Wang Z.W."/>
            <person name="Zhang Y.Q."/>
            <person name="Mitsuda N."/>
            <person name="Wang M."/>
            <person name="Liu G.H."/>
            <person name="Pecoraro L."/>
            <person name="Huang H.X."/>
            <person name="Xiao X.J."/>
            <person name="Lin M."/>
            <person name="Wu X.Y."/>
            <person name="Wu W.L."/>
            <person name="Chen Y.Y."/>
            <person name="Chang S.B."/>
            <person name="Sakamoto S."/>
            <person name="Ohme-Takagi M."/>
            <person name="Yagi M."/>
            <person name="Zeng S.J."/>
            <person name="Shen C.Y."/>
            <person name="Yeh C.M."/>
            <person name="Luo Y.B."/>
            <person name="Tsai W.C."/>
            <person name="Van de Peer Y."/>
            <person name="Liu Z.J."/>
        </authorList>
    </citation>
    <scope>NUCLEOTIDE SEQUENCE [LARGE SCALE GENOMIC DNA]</scope>
    <source>
        <tissue evidence="1">The whole plant</tissue>
    </source>
</reference>
<accession>A0A2I0WA62</accession>
<gene>
    <name evidence="1" type="ORF">MA16_Dca008599</name>
</gene>
<dbReference type="EMBL" id="KZ502819">
    <property type="protein sequence ID" value="PKU72542.1"/>
    <property type="molecule type" value="Genomic_DNA"/>
</dbReference>
<keyword evidence="2" id="KW-1185">Reference proteome</keyword>
<evidence type="ECO:0000313" key="2">
    <source>
        <dbReference type="Proteomes" id="UP000233837"/>
    </source>
</evidence>
<name>A0A2I0WA62_9ASPA</name>
<organism evidence="1 2">
    <name type="scientific">Dendrobium catenatum</name>
    <dbReference type="NCBI Taxonomy" id="906689"/>
    <lineage>
        <taxon>Eukaryota</taxon>
        <taxon>Viridiplantae</taxon>
        <taxon>Streptophyta</taxon>
        <taxon>Embryophyta</taxon>
        <taxon>Tracheophyta</taxon>
        <taxon>Spermatophyta</taxon>
        <taxon>Magnoliopsida</taxon>
        <taxon>Liliopsida</taxon>
        <taxon>Asparagales</taxon>
        <taxon>Orchidaceae</taxon>
        <taxon>Epidendroideae</taxon>
        <taxon>Malaxideae</taxon>
        <taxon>Dendrobiinae</taxon>
        <taxon>Dendrobium</taxon>
    </lineage>
</organism>